<dbReference type="Pfam" id="PF07870">
    <property type="entry name" value="DUF1657"/>
    <property type="match status" value="1"/>
</dbReference>
<reference evidence="2" key="1">
    <citation type="submission" date="2015-05" db="EMBL/GenBank/DDBJ databases">
        <authorList>
            <person name="Urmite Genomes"/>
        </authorList>
    </citation>
    <scope>NUCLEOTIDE SEQUENCE [LARGE SCALE GENOMIC DNA]</scope>
    <source>
        <strain evidence="2">LF1</strain>
    </source>
</reference>
<dbReference type="AlphaFoldDB" id="A0A0U1P060"/>
<sequence length="68" mass="7757">MTVASSVKQCLATIKDIESQLSTFSLNSLDEDAKRVFHETTLRMGDVKKDLQKRVLELERLEPQYQGS</sequence>
<evidence type="ECO:0008006" key="3">
    <source>
        <dbReference type="Google" id="ProtNLM"/>
    </source>
</evidence>
<dbReference type="EMBL" id="CVRB01000004">
    <property type="protein sequence ID" value="CRK83679.1"/>
    <property type="molecule type" value="Genomic_DNA"/>
</dbReference>
<organism evidence="1 2">
    <name type="scientific">Neobacillus massiliamazoniensis</name>
    <dbReference type="NCBI Taxonomy" id="1499688"/>
    <lineage>
        <taxon>Bacteria</taxon>
        <taxon>Bacillati</taxon>
        <taxon>Bacillota</taxon>
        <taxon>Bacilli</taxon>
        <taxon>Bacillales</taxon>
        <taxon>Bacillaceae</taxon>
        <taxon>Neobacillus</taxon>
    </lineage>
</organism>
<proteinExistence type="predicted"/>
<dbReference type="InterPro" id="IPR012452">
    <property type="entry name" value="DUF1657"/>
</dbReference>
<name>A0A0U1P060_9BACI</name>
<protein>
    <recommendedName>
        <fullName evidence="3">DUF1657 domain-containing protein</fullName>
    </recommendedName>
</protein>
<dbReference type="Proteomes" id="UP000199087">
    <property type="component" value="Unassembled WGS sequence"/>
</dbReference>
<dbReference type="STRING" id="1499688.BN000_03669"/>
<keyword evidence="2" id="KW-1185">Reference proteome</keyword>
<dbReference type="OrthoDB" id="1684731at2"/>
<accession>A0A0U1P060</accession>
<dbReference type="RefSeq" id="WP_090636643.1">
    <property type="nucleotide sequence ID" value="NZ_CVRB01000004.1"/>
</dbReference>
<evidence type="ECO:0000313" key="2">
    <source>
        <dbReference type="Proteomes" id="UP000199087"/>
    </source>
</evidence>
<evidence type="ECO:0000313" key="1">
    <source>
        <dbReference type="EMBL" id="CRK83679.1"/>
    </source>
</evidence>
<gene>
    <name evidence="1" type="ORF">BN000_03669</name>
</gene>